<accession>A0A443RES8</accession>
<dbReference type="PANTHER" id="PTHR11905:SF159">
    <property type="entry name" value="ADAM METALLOPROTEASE"/>
    <property type="match status" value="1"/>
</dbReference>
<evidence type="ECO:0000313" key="11">
    <source>
        <dbReference type="Proteomes" id="UP000285301"/>
    </source>
</evidence>
<name>A0A443RES8_9ACAR</name>
<feature type="domain" description="Peptidase M12B" evidence="9">
    <location>
        <begin position="1"/>
        <end position="80"/>
    </location>
</feature>
<dbReference type="PROSITE" id="PS50215">
    <property type="entry name" value="ADAM_MEPRO"/>
    <property type="match status" value="1"/>
</dbReference>
<organism evidence="10 11">
    <name type="scientific">Dinothrombium tinctorium</name>
    <dbReference type="NCBI Taxonomy" id="1965070"/>
    <lineage>
        <taxon>Eukaryota</taxon>
        <taxon>Metazoa</taxon>
        <taxon>Ecdysozoa</taxon>
        <taxon>Arthropoda</taxon>
        <taxon>Chelicerata</taxon>
        <taxon>Arachnida</taxon>
        <taxon>Acari</taxon>
        <taxon>Acariformes</taxon>
        <taxon>Trombidiformes</taxon>
        <taxon>Prostigmata</taxon>
        <taxon>Anystina</taxon>
        <taxon>Parasitengona</taxon>
        <taxon>Trombidioidea</taxon>
        <taxon>Trombidiidae</taxon>
        <taxon>Dinothrombium</taxon>
    </lineage>
</organism>
<dbReference type="SUPFAM" id="SSF55486">
    <property type="entry name" value="Metalloproteases ('zincins'), catalytic domain"/>
    <property type="match status" value="1"/>
</dbReference>
<dbReference type="InterPro" id="IPR024079">
    <property type="entry name" value="MetalloPept_cat_dom_sf"/>
</dbReference>
<evidence type="ECO:0000256" key="3">
    <source>
        <dbReference type="ARBA" id="ARBA00022801"/>
    </source>
</evidence>
<keyword evidence="3" id="KW-0378">Hydrolase</keyword>
<keyword evidence="10" id="KW-0401">Integrin</keyword>
<keyword evidence="6" id="KW-1015">Disulfide bond</keyword>
<evidence type="ECO:0000256" key="1">
    <source>
        <dbReference type="ARBA" id="ARBA00022670"/>
    </source>
</evidence>
<dbReference type="PANTHER" id="PTHR11905">
    <property type="entry name" value="ADAM A DISINTEGRIN AND METALLOPROTEASE DOMAIN"/>
    <property type="match status" value="1"/>
</dbReference>
<feature type="binding site" evidence="8">
    <location>
        <position position="38"/>
    </location>
    <ligand>
        <name>Zn(2+)</name>
        <dbReference type="ChEBI" id="CHEBI:29105"/>
        <note>catalytic</note>
    </ligand>
</feature>
<evidence type="ECO:0000259" key="9">
    <source>
        <dbReference type="PROSITE" id="PS50215"/>
    </source>
</evidence>
<dbReference type="Pfam" id="PF01421">
    <property type="entry name" value="Reprolysin"/>
    <property type="match status" value="1"/>
</dbReference>
<dbReference type="OrthoDB" id="6506260at2759"/>
<dbReference type="Pfam" id="PF17771">
    <property type="entry name" value="ADAMTS_CR_2"/>
    <property type="match status" value="1"/>
</dbReference>
<evidence type="ECO:0000256" key="2">
    <source>
        <dbReference type="ARBA" id="ARBA00022723"/>
    </source>
</evidence>
<keyword evidence="11" id="KW-1185">Reference proteome</keyword>
<dbReference type="InterPro" id="IPR041645">
    <property type="entry name" value="ADAMTS_CR_2"/>
</dbReference>
<feature type="active site" evidence="8">
    <location>
        <position position="35"/>
    </location>
</feature>
<evidence type="ECO:0000256" key="5">
    <source>
        <dbReference type="ARBA" id="ARBA00023049"/>
    </source>
</evidence>
<keyword evidence="1" id="KW-0645">Protease</keyword>
<gene>
    <name evidence="10" type="ORF">B4U79_17956</name>
</gene>
<sequence>MGMGVSSVSSICKRNDSCSLIEGKSFSAALTTVHEIGHALGMFHDEDYEPLTCDSDKHIMASAHGRGRTTWSECSAEQLRIHFQNLLRDKRQKNCMQAKRAEAKPILQLDLKSGLEPGMIYTSERQCHYLLGNSYKPHLENSFPYNALCEQLYCSHGFWAVGIHPALPGTLCGHSGNQTYKCDIYGHCVSS</sequence>
<protein>
    <submittedName>
        <fullName evidence="10">Disintegrin and metalloproteinase with thrombospondin motifs 7-like protein 1</fullName>
    </submittedName>
</protein>
<dbReference type="GO" id="GO:0046872">
    <property type="term" value="F:metal ion binding"/>
    <property type="evidence" value="ECO:0007669"/>
    <property type="project" value="UniProtKB-KW"/>
</dbReference>
<dbReference type="Gene3D" id="3.40.390.10">
    <property type="entry name" value="Collagenase (Catalytic Domain)"/>
    <property type="match status" value="1"/>
</dbReference>
<reference evidence="10 11" key="1">
    <citation type="journal article" date="2018" name="Gigascience">
        <title>Genomes of trombidid mites reveal novel predicted allergens and laterally-transferred genes associated with secondary metabolism.</title>
        <authorList>
            <person name="Dong X."/>
            <person name="Chaisiri K."/>
            <person name="Xia D."/>
            <person name="Armstrong S.D."/>
            <person name="Fang Y."/>
            <person name="Donnelly M.J."/>
            <person name="Kadowaki T."/>
            <person name="McGarry J.W."/>
            <person name="Darby A.C."/>
            <person name="Makepeace B.L."/>
        </authorList>
    </citation>
    <scope>NUCLEOTIDE SEQUENCE [LARGE SCALE GENOMIC DNA]</scope>
    <source>
        <strain evidence="10">UoL-WK</strain>
    </source>
</reference>
<dbReference type="GO" id="GO:0006508">
    <property type="term" value="P:proteolysis"/>
    <property type="evidence" value="ECO:0007669"/>
    <property type="project" value="UniProtKB-KW"/>
</dbReference>
<keyword evidence="4 8" id="KW-0862">Zinc</keyword>
<dbReference type="InterPro" id="IPR001590">
    <property type="entry name" value="Peptidase_M12B"/>
</dbReference>
<proteinExistence type="predicted"/>
<evidence type="ECO:0000313" key="10">
    <source>
        <dbReference type="EMBL" id="RWS13747.1"/>
    </source>
</evidence>
<dbReference type="EMBL" id="NCKU01000894">
    <property type="protein sequence ID" value="RWS13747.1"/>
    <property type="molecule type" value="Genomic_DNA"/>
</dbReference>
<dbReference type="AlphaFoldDB" id="A0A443RES8"/>
<dbReference type="GO" id="GO:0004222">
    <property type="term" value="F:metalloendopeptidase activity"/>
    <property type="evidence" value="ECO:0007669"/>
    <property type="project" value="InterPro"/>
</dbReference>
<dbReference type="Proteomes" id="UP000285301">
    <property type="component" value="Unassembled WGS sequence"/>
</dbReference>
<keyword evidence="7" id="KW-0325">Glycoprotein</keyword>
<feature type="binding site" evidence="8">
    <location>
        <position position="34"/>
    </location>
    <ligand>
        <name>Zn(2+)</name>
        <dbReference type="ChEBI" id="CHEBI:29105"/>
        <note>catalytic</note>
    </ligand>
</feature>
<feature type="binding site" evidence="8">
    <location>
        <position position="44"/>
    </location>
    <ligand>
        <name>Zn(2+)</name>
        <dbReference type="ChEBI" id="CHEBI:29105"/>
        <note>catalytic</note>
    </ligand>
</feature>
<evidence type="ECO:0000256" key="6">
    <source>
        <dbReference type="ARBA" id="ARBA00023157"/>
    </source>
</evidence>
<comment type="caution">
    <text evidence="10">The sequence shown here is derived from an EMBL/GenBank/DDBJ whole genome shotgun (WGS) entry which is preliminary data.</text>
</comment>
<evidence type="ECO:0000256" key="7">
    <source>
        <dbReference type="ARBA" id="ARBA00023180"/>
    </source>
</evidence>
<evidence type="ECO:0000256" key="4">
    <source>
        <dbReference type="ARBA" id="ARBA00022833"/>
    </source>
</evidence>
<dbReference type="GO" id="GO:0007229">
    <property type="term" value="P:integrin-mediated signaling pathway"/>
    <property type="evidence" value="ECO:0007669"/>
    <property type="project" value="UniProtKB-KW"/>
</dbReference>
<keyword evidence="5" id="KW-0482">Metalloprotease</keyword>
<evidence type="ECO:0000256" key="8">
    <source>
        <dbReference type="PROSITE-ProRule" id="PRU00276"/>
    </source>
</evidence>
<dbReference type="Gene3D" id="3.40.1620.60">
    <property type="match status" value="1"/>
</dbReference>
<keyword evidence="2 8" id="KW-0479">Metal-binding</keyword>
<comment type="caution">
    <text evidence="8">Lacks conserved residue(s) required for the propagation of feature annotation.</text>
</comment>